<sequence length="418" mass="46679">MLCKHRLAHHSRQLFRCRTHRFYSTTTPTYPFKNLRALPFALSANDAIVQMGPYASMVSMFTEIIGSLGARYLPGLGFEPFKPTRITPVYFPAWIIDAEVQANVTSTQEEETQSVCFLPPSSDFKALSSVSFWTKHAKHIEPVPFTKDLEHQFGADVISIPYNISPFTLLEVARSLSYADCTIEEDFRFNPSSVKTNLFAAYPILIPLYLAQYSFTPPGLERVYSLTVCMEAYSPGGRIFVERLGGEKGKLIRQQFPNAPAGFIRFTDGLDGPGMHNARGVPSSACNIPALMMANPPPMLALTLESWLEDALGDDSAMGKLASMSPAVSDDDPRIREYTHEETLNTRNWMALGAELWTMKSIIAALSRSGGSQKVYVFGAGDSMQAVDAMQKNEEKLREKRESLKPSWWKEWEDKAAS</sequence>
<evidence type="ECO:0000313" key="1">
    <source>
        <dbReference type="EMBL" id="TFK72903.1"/>
    </source>
</evidence>
<dbReference type="Proteomes" id="UP000308600">
    <property type="component" value="Unassembled WGS sequence"/>
</dbReference>
<reference evidence="1 2" key="1">
    <citation type="journal article" date="2019" name="Nat. Ecol. Evol.">
        <title>Megaphylogeny resolves global patterns of mushroom evolution.</title>
        <authorList>
            <person name="Varga T."/>
            <person name="Krizsan K."/>
            <person name="Foldi C."/>
            <person name="Dima B."/>
            <person name="Sanchez-Garcia M."/>
            <person name="Sanchez-Ramirez S."/>
            <person name="Szollosi G.J."/>
            <person name="Szarkandi J.G."/>
            <person name="Papp V."/>
            <person name="Albert L."/>
            <person name="Andreopoulos W."/>
            <person name="Angelini C."/>
            <person name="Antonin V."/>
            <person name="Barry K.W."/>
            <person name="Bougher N.L."/>
            <person name="Buchanan P."/>
            <person name="Buyck B."/>
            <person name="Bense V."/>
            <person name="Catcheside P."/>
            <person name="Chovatia M."/>
            <person name="Cooper J."/>
            <person name="Damon W."/>
            <person name="Desjardin D."/>
            <person name="Finy P."/>
            <person name="Geml J."/>
            <person name="Haridas S."/>
            <person name="Hughes K."/>
            <person name="Justo A."/>
            <person name="Karasinski D."/>
            <person name="Kautmanova I."/>
            <person name="Kiss B."/>
            <person name="Kocsube S."/>
            <person name="Kotiranta H."/>
            <person name="LaButti K.M."/>
            <person name="Lechner B.E."/>
            <person name="Liimatainen K."/>
            <person name="Lipzen A."/>
            <person name="Lukacs Z."/>
            <person name="Mihaltcheva S."/>
            <person name="Morgado L.N."/>
            <person name="Niskanen T."/>
            <person name="Noordeloos M.E."/>
            <person name="Ohm R.A."/>
            <person name="Ortiz-Santana B."/>
            <person name="Ovrebo C."/>
            <person name="Racz N."/>
            <person name="Riley R."/>
            <person name="Savchenko A."/>
            <person name="Shiryaev A."/>
            <person name="Soop K."/>
            <person name="Spirin V."/>
            <person name="Szebenyi C."/>
            <person name="Tomsovsky M."/>
            <person name="Tulloss R.E."/>
            <person name="Uehling J."/>
            <person name="Grigoriev I.V."/>
            <person name="Vagvolgyi C."/>
            <person name="Papp T."/>
            <person name="Martin F.M."/>
            <person name="Miettinen O."/>
            <person name="Hibbett D.S."/>
            <person name="Nagy L.G."/>
        </authorList>
    </citation>
    <scope>NUCLEOTIDE SEQUENCE [LARGE SCALE GENOMIC DNA]</scope>
    <source>
        <strain evidence="1 2">NL-1719</strain>
    </source>
</reference>
<organism evidence="1 2">
    <name type="scientific">Pluteus cervinus</name>
    <dbReference type="NCBI Taxonomy" id="181527"/>
    <lineage>
        <taxon>Eukaryota</taxon>
        <taxon>Fungi</taxon>
        <taxon>Dikarya</taxon>
        <taxon>Basidiomycota</taxon>
        <taxon>Agaricomycotina</taxon>
        <taxon>Agaricomycetes</taxon>
        <taxon>Agaricomycetidae</taxon>
        <taxon>Agaricales</taxon>
        <taxon>Pluteineae</taxon>
        <taxon>Pluteaceae</taxon>
        <taxon>Pluteus</taxon>
    </lineage>
</organism>
<keyword evidence="2" id="KW-1185">Reference proteome</keyword>
<proteinExistence type="predicted"/>
<accession>A0ACD3B4D9</accession>
<protein>
    <submittedName>
        <fullName evidence="1">Uncharacterized protein</fullName>
    </submittedName>
</protein>
<name>A0ACD3B4D9_9AGAR</name>
<dbReference type="EMBL" id="ML208280">
    <property type="protein sequence ID" value="TFK72903.1"/>
    <property type="molecule type" value="Genomic_DNA"/>
</dbReference>
<evidence type="ECO:0000313" key="2">
    <source>
        <dbReference type="Proteomes" id="UP000308600"/>
    </source>
</evidence>
<gene>
    <name evidence="1" type="ORF">BDN72DRAFT_791692</name>
</gene>